<dbReference type="STRING" id="426128.SAMN05660297_03038"/>
<evidence type="ECO:0000313" key="1">
    <source>
        <dbReference type="EMBL" id="SET64790.1"/>
    </source>
</evidence>
<gene>
    <name evidence="1" type="ORF">SAMN05660297_03038</name>
</gene>
<dbReference type="AlphaFoldDB" id="A0A1I0G4G0"/>
<dbReference type="Proteomes" id="UP000199568">
    <property type="component" value="Unassembled WGS sequence"/>
</dbReference>
<evidence type="ECO:0000313" key="2">
    <source>
        <dbReference type="Proteomes" id="UP000199568"/>
    </source>
</evidence>
<proteinExistence type="predicted"/>
<dbReference type="EMBL" id="FOHU01000017">
    <property type="protein sequence ID" value="SET64790.1"/>
    <property type="molecule type" value="Genomic_DNA"/>
</dbReference>
<reference evidence="1 2" key="1">
    <citation type="submission" date="2016-10" db="EMBL/GenBank/DDBJ databases">
        <authorList>
            <person name="de Groot N.N."/>
        </authorList>
    </citation>
    <scope>NUCLEOTIDE SEQUENCE [LARGE SCALE GENOMIC DNA]</scope>
    <source>
        <strain evidence="1 2">DSM 18979</strain>
    </source>
</reference>
<organism evidence="1 2">
    <name type="scientific">Natronincola peptidivorans</name>
    <dbReference type="NCBI Taxonomy" id="426128"/>
    <lineage>
        <taxon>Bacteria</taxon>
        <taxon>Bacillati</taxon>
        <taxon>Bacillota</taxon>
        <taxon>Clostridia</taxon>
        <taxon>Peptostreptococcales</taxon>
        <taxon>Natronincolaceae</taxon>
        <taxon>Natronincola</taxon>
    </lineage>
</organism>
<keyword evidence="2" id="KW-1185">Reference proteome</keyword>
<name>A0A1I0G4G0_9FIRM</name>
<protein>
    <submittedName>
        <fullName evidence="1">Uncharacterized protein</fullName>
    </submittedName>
</protein>
<accession>A0A1I0G4G0</accession>
<sequence>MMINNQFSKGRETIKFIQAFLKAKDRKCSSMSTYRGYQVKIEG</sequence>